<sequence>MKEMSDLIEENVKTNLNNFKSDFEKAEYLQRLLINMSTNDGPADNDHYVELRRYFLKDAKTRNLLPRYVRDYRDLQQFWQFIKHELSTYAERRQLIWNDFNDLLNYLEEQEEVPLIESIDENLRIFNSEQVLDYWNKALKRKENDPEGAITISRTLVGVLKHILDERDISYSSNASLHEIYKLVANDLDLSPEQHDLTIFKQILGGCSSIVNGLGNLRNIHGDAHGKGKTQHRFSFKIFALCAITRSRESSCVRGLLKGYFMEANVYLAKKN</sequence>
<keyword evidence="3" id="KW-1185">Reference proteome</keyword>
<evidence type="ECO:0000313" key="3">
    <source>
        <dbReference type="Proteomes" id="UP000018895"/>
    </source>
</evidence>
<organism evidence="2 3">
    <name type="scientific">Halalkalibacter hemicellulosilyticusJCM 9152</name>
    <dbReference type="NCBI Taxonomy" id="1236971"/>
    <lineage>
        <taxon>Bacteria</taxon>
        <taxon>Bacillati</taxon>
        <taxon>Bacillota</taxon>
        <taxon>Bacilli</taxon>
        <taxon>Bacillales</taxon>
        <taxon>Bacillaceae</taxon>
        <taxon>Halalkalibacter</taxon>
    </lineage>
</organism>
<dbReference type="EMBL" id="BAUU01000064">
    <property type="protein sequence ID" value="GAE32928.1"/>
    <property type="molecule type" value="Genomic_DNA"/>
</dbReference>
<evidence type="ECO:0000259" key="1">
    <source>
        <dbReference type="Pfam" id="PF14355"/>
    </source>
</evidence>
<proteinExistence type="predicted"/>
<name>W4QMS4_9BACI</name>
<dbReference type="Proteomes" id="UP000018895">
    <property type="component" value="Unassembled WGS sequence"/>
</dbReference>
<comment type="caution">
    <text evidence="2">The sequence shown here is derived from an EMBL/GenBank/DDBJ whole genome shotgun (WGS) entry which is preliminary data.</text>
</comment>
<dbReference type="Pfam" id="PF14355">
    <property type="entry name" value="Abi_C"/>
    <property type="match status" value="1"/>
</dbReference>
<evidence type="ECO:0000313" key="2">
    <source>
        <dbReference type="EMBL" id="GAE32928.1"/>
    </source>
</evidence>
<accession>W4QMS4</accession>
<dbReference type="InterPro" id="IPR026001">
    <property type="entry name" value="Abi-like_C"/>
</dbReference>
<feature type="domain" description="Abortive infection protein-like C-terminal" evidence="1">
    <location>
        <begin position="178"/>
        <end position="231"/>
    </location>
</feature>
<dbReference type="AlphaFoldDB" id="W4QMS4"/>
<protein>
    <submittedName>
        <fullName evidence="2">Abortive phage resistance protein</fullName>
    </submittedName>
</protein>
<reference evidence="2" key="1">
    <citation type="journal article" date="2014" name="Genome Announc.">
        <title>Draft Genome Sequences of Three Alkaliphilic Bacillus Strains, Bacillus wakoensis JCM 9140T, Bacillus akibai JCM 9157T, and Bacillus hemicellulosilyticus JCM 9152T.</title>
        <authorList>
            <person name="Yuki M."/>
            <person name="Oshima K."/>
            <person name="Suda W."/>
            <person name="Oshida Y."/>
            <person name="Kitamura K."/>
            <person name="Iida T."/>
            <person name="Hattori M."/>
            <person name="Ohkuma M."/>
        </authorList>
    </citation>
    <scope>NUCLEOTIDE SEQUENCE [LARGE SCALE GENOMIC DNA]</scope>
    <source>
        <strain evidence="2">JCM 9152</strain>
    </source>
</reference>
<gene>
    <name evidence="2" type="ORF">JCM9152_4523</name>
</gene>